<evidence type="ECO:0000313" key="7">
    <source>
        <dbReference type="EMBL" id="OEJ86537.1"/>
    </source>
</evidence>
<comment type="subcellular location">
    <subcellularLocation>
        <location evidence="1">Golgi apparatus membrane</location>
    </subcellularLocation>
</comment>
<dbReference type="Proteomes" id="UP000095728">
    <property type="component" value="Unassembled WGS sequence"/>
</dbReference>
<protein>
    <submittedName>
        <fullName evidence="7">Golgi reassembly-stacking protein 1</fullName>
    </submittedName>
</protein>
<name>A0A1E5RI26_9ASCO</name>
<sequence length="425" mass="46981">MFNIAKKLVKTFEQSVSETLNTNGSASATNDSYFQSIPPNLLQYPNEYRPTIDTLHGLRVVQCDDTQLQLHTFFDYIVGINDEPLPIYFNTHGWPFPNYNEVYRILNNCLLNGSDTSSKYVKLNVWSGKGGFYRDEYIQLTQLSGMQDISLDDENTTEQAGPNVVVKPLFESLGFQIQWQPLIGSTFTYHILSITDNYGTAARVGLIPQKDYIIGCQDGLLSTGGETLLQDILQAKCNQDLVLYVYNSDKDFVRPITVSLNGTGRLGCNVGYGYLHRIPVPAAILSTENPDIINPIAQTMPQQQHPQQQEQLSDLPPLDPSSTFQPMQFQQTIIAPVPTTFAPKKKKHSQHTAAHASTNLLNDLQEKEPQPTYSSNTTSSATTASDDVSPSAPPTIAPPPTSSTKKATESVTPLSTSTESQEEPL</sequence>
<feature type="region of interest" description="Disordered" evidence="5">
    <location>
        <begin position="362"/>
        <end position="425"/>
    </location>
</feature>
<dbReference type="PANTHER" id="PTHR12893:SF0">
    <property type="entry name" value="GRASP65"/>
    <property type="match status" value="1"/>
</dbReference>
<evidence type="ECO:0000256" key="2">
    <source>
        <dbReference type="ARBA" id="ARBA00022737"/>
    </source>
</evidence>
<dbReference type="EMBL" id="LPNM01000006">
    <property type="protein sequence ID" value="OEJ86537.1"/>
    <property type="molecule type" value="Genomic_DNA"/>
</dbReference>
<reference evidence="8" key="1">
    <citation type="journal article" date="2016" name="Genome Announc.">
        <title>Genome sequences of three species of Hanseniaspora isolated from spontaneous wine fermentations.</title>
        <authorList>
            <person name="Sternes P.R."/>
            <person name="Lee D."/>
            <person name="Kutyna D.R."/>
            <person name="Borneman A.R."/>
        </authorList>
    </citation>
    <scope>NUCLEOTIDE SEQUENCE [LARGE SCALE GENOMIC DNA]</scope>
    <source>
        <strain evidence="8">AWRI3579</strain>
    </source>
</reference>
<keyword evidence="3" id="KW-0333">Golgi apparatus</keyword>
<dbReference type="FunCoup" id="A0A1E5RI26">
    <property type="interactions" value="112"/>
</dbReference>
<dbReference type="InParanoid" id="A0A1E5RI26"/>
<organism evidence="7 8">
    <name type="scientific">Hanseniaspora osmophila</name>
    <dbReference type="NCBI Taxonomy" id="56408"/>
    <lineage>
        <taxon>Eukaryota</taxon>
        <taxon>Fungi</taxon>
        <taxon>Dikarya</taxon>
        <taxon>Ascomycota</taxon>
        <taxon>Saccharomycotina</taxon>
        <taxon>Saccharomycetes</taxon>
        <taxon>Saccharomycodales</taxon>
        <taxon>Saccharomycodaceae</taxon>
        <taxon>Hanseniaspora</taxon>
    </lineage>
</organism>
<evidence type="ECO:0000256" key="5">
    <source>
        <dbReference type="SAM" id="MobiDB-lite"/>
    </source>
</evidence>
<dbReference type="PROSITE" id="PS51865">
    <property type="entry name" value="PDZ_GRASP"/>
    <property type="match status" value="1"/>
</dbReference>
<comment type="caution">
    <text evidence="7">The sequence shown here is derived from an EMBL/GenBank/DDBJ whole genome shotgun (WGS) entry which is preliminary data.</text>
</comment>
<accession>A0A1E5RI26</accession>
<dbReference type="OrthoDB" id="3318at2759"/>
<dbReference type="STRING" id="56408.A0A1E5RI26"/>
<evidence type="ECO:0000256" key="3">
    <source>
        <dbReference type="ARBA" id="ARBA00023034"/>
    </source>
</evidence>
<evidence type="ECO:0000313" key="8">
    <source>
        <dbReference type="Proteomes" id="UP000095728"/>
    </source>
</evidence>
<dbReference type="Pfam" id="PF04495">
    <property type="entry name" value="GRASP55_65"/>
    <property type="match status" value="1"/>
</dbReference>
<feature type="compositionally biased region" description="Low complexity" evidence="5">
    <location>
        <begin position="372"/>
        <end position="390"/>
    </location>
</feature>
<keyword evidence="8" id="KW-1185">Reference proteome</keyword>
<feature type="region of interest" description="Disordered" evidence="5">
    <location>
        <begin position="300"/>
        <end position="324"/>
    </location>
</feature>
<evidence type="ECO:0000259" key="6">
    <source>
        <dbReference type="PROSITE" id="PS51865"/>
    </source>
</evidence>
<feature type="compositionally biased region" description="Pro residues" evidence="5">
    <location>
        <begin position="391"/>
        <end position="401"/>
    </location>
</feature>
<dbReference type="GO" id="GO:0000139">
    <property type="term" value="C:Golgi membrane"/>
    <property type="evidence" value="ECO:0007669"/>
    <property type="project" value="UniProtKB-SubCell"/>
</dbReference>
<keyword evidence="2" id="KW-0677">Repeat</keyword>
<dbReference type="GO" id="GO:0007030">
    <property type="term" value="P:Golgi organization"/>
    <property type="evidence" value="ECO:0007669"/>
    <property type="project" value="TreeGrafter"/>
</dbReference>
<gene>
    <name evidence="7" type="ORF">AWRI3579_g1635</name>
</gene>
<proteinExistence type="predicted"/>
<dbReference type="AlphaFoldDB" id="A0A1E5RI26"/>
<feature type="compositionally biased region" description="Polar residues" evidence="5">
    <location>
        <begin position="409"/>
        <end position="419"/>
    </location>
</feature>
<evidence type="ECO:0000256" key="1">
    <source>
        <dbReference type="ARBA" id="ARBA00004394"/>
    </source>
</evidence>
<feature type="domain" description="PDZ GRASP-type" evidence="6">
    <location>
        <begin position="187"/>
        <end position="275"/>
    </location>
</feature>
<dbReference type="InterPro" id="IPR036034">
    <property type="entry name" value="PDZ_sf"/>
</dbReference>
<dbReference type="InterPro" id="IPR007583">
    <property type="entry name" value="GRASP55_65"/>
</dbReference>
<dbReference type="PANTHER" id="PTHR12893">
    <property type="entry name" value="GOLGI REASSEMBLY STACKING PROTEIN GRASP"/>
    <property type="match status" value="1"/>
</dbReference>
<dbReference type="InterPro" id="IPR024958">
    <property type="entry name" value="GRASP_PDZ"/>
</dbReference>
<evidence type="ECO:0000256" key="4">
    <source>
        <dbReference type="ARBA" id="ARBA00023136"/>
    </source>
</evidence>
<dbReference type="Gene3D" id="2.30.42.10">
    <property type="match status" value="1"/>
</dbReference>
<keyword evidence="4" id="KW-0472">Membrane</keyword>
<feature type="compositionally biased region" description="Low complexity" evidence="5">
    <location>
        <begin position="300"/>
        <end position="311"/>
    </location>
</feature>